<organism evidence="1 2">
    <name type="scientific">Arachis duranensis</name>
    <name type="common">Wild peanut</name>
    <dbReference type="NCBI Taxonomy" id="130453"/>
    <lineage>
        <taxon>Eukaryota</taxon>
        <taxon>Viridiplantae</taxon>
        <taxon>Streptophyta</taxon>
        <taxon>Embryophyta</taxon>
        <taxon>Tracheophyta</taxon>
        <taxon>Spermatophyta</taxon>
        <taxon>Magnoliopsida</taxon>
        <taxon>eudicotyledons</taxon>
        <taxon>Gunneridae</taxon>
        <taxon>Pentapetalae</taxon>
        <taxon>rosids</taxon>
        <taxon>fabids</taxon>
        <taxon>Fabales</taxon>
        <taxon>Fabaceae</taxon>
        <taxon>Papilionoideae</taxon>
        <taxon>50 kb inversion clade</taxon>
        <taxon>dalbergioids sensu lato</taxon>
        <taxon>Dalbergieae</taxon>
        <taxon>Pterocarpus clade</taxon>
        <taxon>Arachis</taxon>
    </lineage>
</organism>
<dbReference type="KEGG" id="adu:110280452"/>
<protein>
    <submittedName>
        <fullName evidence="2">Uncharacterized protein LOC110280452</fullName>
    </submittedName>
</protein>
<evidence type="ECO:0000313" key="2">
    <source>
        <dbReference type="RefSeq" id="XP_020997167.1"/>
    </source>
</evidence>
<keyword evidence="1" id="KW-1185">Reference proteome</keyword>
<reference evidence="1" key="1">
    <citation type="journal article" date="2016" name="Nat. Genet.">
        <title>The genome sequences of Arachis duranensis and Arachis ipaensis, the diploid ancestors of cultivated peanut.</title>
        <authorList>
            <person name="Bertioli D.J."/>
            <person name="Cannon S.B."/>
            <person name="Froenicke L."/>
            <person name="Huang G."/>
            <person name="Farmer A.D."/>
            <person name="Cannon E.K."/>
            <person name="Liu X."/>
            <person name="Gao D."/>
            <person name="Clevenger J."/>
            <person name="Dash S."/>
            <person name="Ren L."/>
            <person name="Moretzsohn M.C."/>
            <person name="Shirasawa K."/>
            <person name="Huang W."/>
            <person name="Vidigal B."/>
            <person name="Abernathy B."/>
            <person name="Chu Y."/>
            <person name="Niederhuth C.E."/>
            <person name="Umale P."/>
            <person name="Araujo A.C."/>
            <person name="Kozik A."/>
            <person name="Kim K.D."/>
            <person name="Burow M.D."/>
            <person name="Varshney R.K."/>
            <person name="Wang X."/>
            <person name="Zhang X."/>
            <person name="Barkley N."/>
            <person name="Guimaraes P.M."/>
            <person name="Isobe S."/>
            <person name="Guo B."/>
            <person name="Liao B."/>
            <person name="Stalker H.T."/>
            <person name="Schmitz R.J."/>
            <person name="Scheffler B.E."/>
            <person name="Leal-Bertioli S.C."/>
            <person name="Xun X."/>
            <person name="Jackson S.A."/>
            <person name="Michelmore R."/>
            <person name="Ozias-Akins P."/>
        </authorList>
    </citation>
    <scope>NUCLEOTIDE SEQUENCE [LARGE SCALE GENOMIC DNA]</scope>
    <source>
        <strain evidence="1">cv. V14167</strain>
    </source>
</reference>
<dbReference type="AlphaFoldDB" id="A0A6P5NHT2"/>
<gene>
    <name evidence="2" type="primary">LOC110280452</name>
</gene>
<name>A0A6P5NHT2_ARADU</name>
<dbReference type="PANTHER" id="PTHR46148:SF60">
    <property type="entry name" value="CHROMO DOMAIN-CONTAINING PROTEIN"/>
    <property type="match status" value="1"/>
</dbReference>
<dbReference type="RefSeq" id="XP_020997167.1">
    <property type="nucleotide sequence ID" value="XM_021141508.1"/>
</dbReference>
<sequence length="100" mass="11744">MITETTEQVKKIRDRMLTAQSRQKSYANQRQKPLEFEEGNHAFLKVTPTTGVDRAIKTKKLNPQYISPFQILERLWKYTPDASHVLELESVQLKEDLALW</sequence>
<reference evidence="2" key="2">
    <citation type="submission" date="2025-08" db="UniProtKB">
        <authorList>
            <consortium name="RefSeq"/>
        </authorList>
    </citation>
    <scope>IDENTIFICATION</scope>
    <source>
        <tissue evidence="2">Whole plant</tissue>
    </source>
</reference>
<dbReference type="Proteomes" id="UP000515211">
    <property type="component" value="Chromosome 4"/>
</dbReference>
<dbReference type="PANTHER" id="PTHR46148">
    <property type="entry name" value="CHROMO DOMAIN-CONTAINING PROTEIN"/>
    <property type="match status" value="1"/>
</dbReference>
<proteinExistence type="predicted"/>
<evidence type="ECO:0000313" key="1">
    <source>
        <dbReference type="Proteomes" id="UP000515211"/>
    </source>
</evidence>
<dbReference type="GeneID" id="110280452"/>
<accession>A0A6P5NHT2</accession>